<proteinExistence type="predicted"/>
<reference evidence="1" key="1">
    <citation type="submission" date="2024-06" db="EMBL/GenBank/DDBJ databases">
        <authorList>
            <person name="Fan A."/>
            <person name="Zhang F.Y."/>
            <person name="Zhang L."/>
        </authorList>
    </citation>
    <scope>NUCLEOTIDE SEQUENCE</scope>
    <source>
        <strain evidence="1">Y61</strain>
    </source>
</reference>
<evidence type="ECO:0000313" key="1">
    <source>
        <dbReference type="EMBL" id="XCJ17806.1"/>
    </source>
</evidence>
<dbReference type="RefSeq" id="WP_353948910.1">
    <property type="nucleotide sequence ID" value="NZ_CP159510.1"/>
</dbReference>
<evidence type="ECO:0008006" key="2">
    <source>
        <dbReference type="Google" id="ProtNLM"/>
    </source>
</evidence>
<dbReference type="EMBL" id="CP159510">
    <property type="protein sequence ID" value="XCJ17806.1"/>
    <property type="molecule type" value="Genomic_DNA"/>
</dbReference>
<protein>
    <recommendedName>
        <fullName evidence="2">YwgA family protein</fullName>
    </recommendedName>
</protein>
<accession>A0AAU8IHW3</accession>
<sequence>MLEDHAKIAALIDQAGVMPGRKKLQKIVYILQKLGFPFYETYHFQFYGPYSDELSMQLEELCDFGFVLEEGRSGSESTPGYRLSEAGEGFLYHYKHILPDVKDDVEKLVSERTDFLELVSTLLYFDHLPRKRAAEKARTVIGASGPEEVNCAYTYISELYAECQASPQASGLTGHSF</sequence>
<gene>
    <name evidence="1" type="ORF">ABNN70_04830</name>
</gene>
<dbReference type="AlphaFoldDB" id="A0AAU8IHW3"/>
<name>A0AAU8IHW3_9BACL</name>
<organism evidence="1">
    <name type="scientific">Sporolactobacillus sp. Y61</name>
    <dbReference type="NCBI Taxonomy" id="3160863"/>
    <lineage>
        <taxon>Bacteria</taxon>
        <taxon>Bacillati</taxon>
        <taxon>Bacillota</taxon>
        <taxon>Bacilli</taxon>
        <taxon>Bacillales</taxon>
        <taxon>Sporolactobacillaceae</taxon>
        <taxon>Sporolactobacillus</taxon>
    </lineage>
</organism>